<comment type="caution">
    <text evidence="1">The sequence shown here is derived from an EMBL/GenBank/DDBJ whole genome shotgun (WGS) entry which is preliminary data.</text>
</comment>
<organism evidence="1 2">
    <name type="scientific">Sphingomonas naasensis</name>
    <dbReference type="NCBI Taxonomy" id="1344951"/>
    <lineage>
        <taxon>Bacteria</taxon>
        <taxon>Pseudomonadati</taxon>
        <taxon>Pseudomonadota</taxon>
        <taxon>Alphaproteobacteria</taxon>
        <taxon>Sphingomonadales</taxon>
        <taxon>Sphingomonadaceae</taxon>
        <taxon>Sphingomonas</taxon>
    </lineage>
</organism>
<gene>
    <name evidence="1" type="ORF">E5A74_05390</name>
</gene>
<proteinExistence type="predicted"/>
<dbReference type="EMBL" id="SRXU01000002">
    <property type="protein sequence ID" value="TGX44242.1"/>
    <property type="molecule type" value="Genomic_DNA"/>
</dbReference>
<evidence type="ECO:0000313" key="1">
    <source>
        <dbReference type="EMBL" id="TGX44242.1"/>
    </source>
</evidence>
<protein>
    <submittedName>
        <fullName evidence="1">Uncharacterized protein</fullName>
    </submittedName>
</protein>
<dbReference type="AlphaFoldDB" id="A0A4V3QWX4"/>
<name>A0A4V3QWX4_9SPHN</name>
<reference evidence="1 2" key="1">
    <citation type="submission" date="2019-04" db="EMBL/GenBank/DDBJ databases">
        <title>Sphingomonas psychrotolerans sp. nov., isolated from soil in the Tianshan Mountains, Xinjiang, China.</title>
        <authorList>
            <person name="Luo Y."/>
            <person name="Sheng H."/>
        </authorList>
    </citation>
    <scope>NUCLEOTIDE SEQUENCE [LARGE SCALE GENOMIC DNA]</scope>
    <source>
        <strain evidence="1 2">KIS18-15</strain>
    </source>
</reference>
<dbReference type="OrthoDB" id="7571321at2"/>
<evidence type="ECO:0000313" key="2">
    <source>
        <dbReference type="Proteomes" id="UP000309848"/>
    </source>
</evidence>
<sequence length="72" mass="7539">MASGKPRFVQLKSINGEPMLVNLALVRTVTTINLAGDDVGVISFDKEHEVVVGSTVSDVTAAMAERALPVGD</sequence>
<dbReference type="RefSeq" id="WP_135983257.1">
    <property type="nucleotide sequence ID" value="NZ_JAASQM010000002.1"/>
</dbReference>
<keyword evidence="2" id="KW-1185">Reference proteome</keyword>
<dbReference type="Proteomes" id="UP000309848">
    <property type="component" value="Unassembled WGS sequence"/>
</dbReference>
<accession>A0A4V3QWX4</accession>